<keyword evidence="3" id="KW-0132">Cell division</keyword>
<dbReference type="GO" id="GO:0051301">
    <property type="term" value="P:cell division"/>
    <property type="evidence" value="ECO:0007669"/>
    <property type="project" value="UniProtKB-KW"/>
</dbReference>
<evidence type="ECO:0000256" key="4">
    <source>
        <dbReference type="ARBA" id="ARBA00022776"/>
    </source>
</evidence>
<evidence type="ECO:0000256" key="2">
    <source>
        <dbReference type="ARBA" id="ARBA00010348"/>
    </source>
</evidence>
<dbReference type="AlphaFoldDB" id="A0A7R9CG02"/>
<dbReference type="PANTHER" id="PTHR11842">
    <property type="entry name" value="MITOTIC SPINDLE ASSEMBLY CHECKPOINT PROTEIN MAD2"/>
    <property type="match status" value="1"/>
</dbReference>
<evidence type="ECO:0000256" key="6">
    <source>
        <dbReference type="ARBA" id="ARBA00023306"/>
    </source>
</evidence>
<dbReference type="PROSITE" id="PS50815">
    <property type="entry name" value="HORMA"/>
    <property type="match status" value="1"/>
</dbReference>
<evidence type="ECO:0000256" key="1">
    <source>
        <dbReference type="ARBA" id="ARBA00004123"/>
    </source>
</evidence>
<sequence length="244" mass="27374">MSLVPHTIHGGDPLYTNAGLTDPPADALTCSLVTLAHTLDTSVHTMYTPVHTLALGTPGLISLEPRTEYPRLSLSIRVSPPLPRTTSAPLILQSSEKVAAYLLDKEEDRENKERGQEFMLKKLVKQVSMVIIRMDTHDPIERWDFTIEYENEELNETCPKDKSLIQKEICNVLRQISASISYLPLLDTPCSFDLHLDTFPGTEVPNDWESITKCKISNGQDLKFSTFSTSFHKIDTAVVYKAND</sequence>
<dbReference type="EMBL" id="OC317027">
    <property type="protein sequence ID" value="CAD7394633.1"/>
    <property type="molecule type" value="Genomic_DNA"/>
</dbReference>
<dbReference type="InterPro" id="IPR036570">
    <property type="entry name" value="HORMA_dom_sf"/>
</dbReference>
<evidence type="ECO:0000259" key="7">
    <source>
        <dbReference type="PROSITE" id="PS50815"/>
    </source>
</evidence>
<feature type="domain" description="HORMA" evidence="7">
    <location>
        <begin position="45"/>
        <end position="238"/>
    </location>
</feature>
<reference evidence="8" key="1">
    <citation type="submission" date="2020-11" db="EMBL/GenBank/DDBJ databases">
        <authorList>
            <person name="Tran Van P."/>
        </authorList>
    </citation>
    <scope>NUCLEOTIDE SEQUENCE</scope>
</reference>
<keyword evidence="5" id="KW-0539">Nucleus</keyword>
<keyword evidence="4" id="KW-0498">Mitosis</keyword>
<organism evidence="8">
    <name type="scientific">Timema cristinae</name>
    <name type="common">Walking stick</name>
    <dbReference type="NCBI Taxonomy" id="61476"/>
    <lineage>
        <taxon>Eukaryota</taxon>
        <taxon>Metazoa</taxon>
        <taxon>Ecdysozoa</taxon>
        <taxon>Arthropoda</taxon>
        <taxon>Hexapoda</taxon>
        <taxon>Insecta</taxon>
        <taxon>Pterygota</taxon>
        <taxon>Neoptera</taxon>
        <taxon>Polyneoptera</taxon>
        <taxon>Phasmatodea</taxon>
        <taxon>Timematodea</taxon>
        <taxon>Timematoidea</taxon>
        <taxon>Timematidae</taxon>
        <taxon>Timema</taxon>
    </lineage>
</organism>
<evidence type="ECO:0000256" key="5">
    <source>
        <dbReference type="ARBA" id="ARBA00023242"/>
    </source>
</evidence>
<dbReference type="GO" id="GO:0007094">
    <property type="term" value="P:mitotic spindle assembly checkpoint signaling"/>
    <property type="evidence" value="ECO:0007669"/>
    <property type="project" value="TreeGrafter"/>
</dbReference>
<accession>A0A7R9CG02</accession>
<dbReference type="InterPro" id="IPR045091">
    <property type="entry name" value="Mad2-like"/>
</dbReference>
<proteinExistence type="inferred from homology"/>
<dbReference type="Pfam" id="PF02301">
    <property type="entry name" value="HORMA"/>
    <property type="match status" value="1"/>
</dbReference>
<dbReference type="GO" id="GO:0000776">
    <property type="term" value="C:kinetochore"/>
    <property type="evidence" value="ECO:0007669"/>
    <property type="project" value="TreeGrafter"/>
</dbReference>
<dbReference type="SUPFAM" id="SSF56019">
    <property type="entry name" value="The spindle assembly checkpoint protein mad2"/>
    <property type="match status" value="1"/>
</dbReference>
<dbReference type="GO" id="GO:0005737">
    <property type="term" value="C:cytoplasm"/>
    <property type="evidence" value="ECO:0007669"/>
    <property type="project" value="TreeGrafter"/>
</dbReference>
<comment type="similarity">
    <text evidence="2">Belongs to the MAD2 family.</text>
</comment>
<comment type="subcellular location">
    <subcellularLocation>
        <location evidence="1">Nucleus</location>
    </subcellularLocation>
</comment>
<dbReference type="GO" id="GO:0005654">
    <property type="term" value="C:nucleoplasm"/>
    <property type="evidence" value="ECO:0007669"/>
    <property type="project" value="TreeGrafter"/>
</dbReference>
<gene>
    <name evidence="8" type="ORF">TCEB3V08_LOCUS2552</name>
</gene>
<keyword evidence="6" id="KW-0131">Cell cycle</keyword>
<name>A0A7R9CG02_TIMCR</name>
<dbReference type="InterPro" id="IPR003511">
    <property type="entry name" value="HORMA_dom"/>
</dbReference>
<evidence type="ECO:0000256" key="3">
    <source>
        <dbReference type="ARBA" id="ARBA00022618"/>
    </source>
</evidence>
<protein>
    <recommendedName>
        <fullName evidence="7">HORMA domain-containing protein</fullName>
    </recommendedName>
</protein>
<dbReference type="PANTHER" id="PTHR11842:SF11">
    <property type="entry name" value="MITOTIC SPINDLE ASSEMBLY CHECKPOINT PROTEIN MAD2A"/>
    <property type="match status" value="1"/>
</dbReference>
<evidence type="ECO:0000313" key="8">
    <source>
        <dbReference type="EMBL" id="CAD7394633.1"/>
    </source>
</evidence>
<dbReference type="Gene3D" id="3.30.900.10">
    <property type="entry name" value="HORMA domain"/>
    <property type="match status" value="1"/>
</dbReference>